<gene>
    <name evidence="2" type="ORF">SAMN05421833_108212</name>
</gene>
<keyword evidence="3" id="KW-1185">Reference proteome</keyword>
<sequence length="131" mass="15063">MIGYTKADPKVPYATEPGMIPCREVERRLNLTAGSLWAQRERYGVTVTTDWSGQHVVTVQDAARVVREVEAHWQRERARKRAGDMAKAARDAQAERAENERSERIYRSWTDRGYTPDAALVKTNGWETKDR</sequence>
<dbReference type="STRING" id="58117.SAMN05421833_108212"/>
<dbReference type="RefSeq" id="WP_076434912.1">
    <property type="nucleotide sequence ID" value="NZ_FTNI01000008.1"/>
</dbReference>
<dbReference type="Proteomes" id="UP000186096">
    <property type="component" value="Unassembled WGS sequence"/>
</dbReference>
<dbReference type="AlphaFoldDB" id="A0A1N7AIP4"/>
<feature type="coiled-coil region" evidence="1">
    <location>
        <begin position="75"/>
        <end position="105"/>
    </location>
</feature>
<evidence type="ECO:0000313" key="2">
    <source>
        <dbReference type="EMBL" id="SIR38874.1"/>
    </source>
</evidence>
<reference evidence="3" key="1">
    <citation type="submission" date="2017-01" db="EMBL/GenBank/DDBJ databases">
        <authorList>
            <person name="Varghese N."/>
            <person name="Submissions S."/>
        </authorList>
    </citation>
    <scope>NUCLEOTIDE SEQUENCE [LARGE SCALE GENOMIC DNA]</scope>
    <source>
        <strain evidence="3">ATCC 12950</strain>
    </source>
</reference>
<dbReference type="EMBL" id="FTNI01000008">
    <property type="protein sequence ID" value="SIR38874.1"/>
    <property type="molecule type" value="Genomic_DNA"/>
</dbReference>
<protein>
    <submittedName>
        <fullName evidence="2">Uncharacterized protein</fullName>
    </submittedName>
</protein>
<keyword evidence="1" id="KW-0175">Coiled coil</keyword>
<name>A0A1N7AIP4_9ACTN</name>
<accession>A0A1N7AIP4</accession>
<proteinExistence type="predicted"/>
<evidence type="ECO:0000313" key="3">
    <source>
        <dbReference type="Proteomes" id="UP000186096"/>
    </source>
</evidence>
<evidence type="ECO:0000256" key="1">
    <source>
        <dbReference type="SAM" id="Coils"/>
    </source>
</evidence>
<organism evidence="2 3">
    <name type="scientific">Microbispora rosea</name>
    <dbReference type="NCBI Taxonomy" id="58117"/>
    <lineage>
        <taxon>Bacteria</taxon>
        <taxon>Bacillati</taxon>
        <taxon>Actinomycetota</taxon>
        <taxon>Actinomycetes</taxon>
        <taxon>Streptosporangiales</taxon>
        <taxon>Streptosporangiaceae</taxon>
        <taxon>Microbispora</taxon>
    </lineage>
</organism>